<dbReference type="eggNOG" id="ENOG5031G9Z">
    <property type="taxonomic scope" value="Bacteria"/>
</dbReference>
<organism evidence="2 3">
    <name type="scientific">Ferrimicrobium acidiphilum DSM 19497</name>
    <dbReference type="NCBI Taxonomy" id="1121877"/>
    <lineage>
        <taxon>Bacteria</taxon>
        <taxon>Bacillati</taxon>
        <taxon>Actinomycetota</taxon>
        <taxon>Acidimicrobiia</taxon>
        <taxon>Acidimicrobiales</taxon>
        <taxon>Acidimicrobiaceae</taxon>
        <taxon>Ferrimicrobium</taxon>
    </lineage>
</organism>
<dbReference type="STRING" id="1121877.FEAC_03380"/>
<dbReference type="AlphaFoldDB" id="A0A0D8FXT8"/>
<accession>A0A0D8FXT8</accession>
<keyword evidence="3" id="KW-1185">Reference proteome</keyword>
<keyword evidence="1" id="KW-1133">Transmembrane helix</keyword>
<keyword evidence="1" id="KW-0472">Membrane</keyword>
<sequence>MLSLVVFPSTIVLMGIIAFLVGWRRHTRFMDSIRARRAAEFNASHLTSTMAYEPEVLITNVMRADESILIGYQPYTQPEQRVSRAQATFVAFGSDSDVFERLEGWCEQQACIRVELDHLDSRLRLCRLYTTEQIELSMVPKKNVG</sequence>
<comment type="caution">
    <text evidence="2">The sequence shown here is derived from an EMBL/GenBank/DDBJ whole genome shotgun (WGS) entry which is preliminary data.</text>
</comment>
<reference evidence="2 3" key="1">
    <citation type="submission" date="2015-01" db="EMBL/GenBank/DDBJ databases">
        <title>Draft genome of the acidophilic iron oxidizer Ferrimicrobium acidiphilum strain T23.</title>
        <authorList>
            <person name="Poehlein A."/>
            <person name="Eisen S."/>
            <person name="Schloemann M."/>
            <person name="Johnson B.D."/>
            <person name="Daniel R."/>
            <person name="Muehling M."/>
        </authorList>
    </citation>
    <scope>NUCLEOTIDE SEQUENCE [LARGE SCALE GENOMIC DNA]</scope>
    <source>
        <strain evidence="2 3">T23</strain>
    </source>
</reference>
<evidence type="ECO:0000256" key="1">
    <source>
        <dbReference type="SAM" id="Phobius"/>
    </source>
</evidence>
<evidence type="ECO:0000313" key="3">
    <source>
        <dbReference type="Proteomes" id="UP000032336"/>
    </source>
</evidence>
<name>A0A0D8FXT8_9ACTN</name>
<gene>
    <name evidence="2" type="ORF">FEAC_03380</name>
</gene>
<keyword evidence="1" id="KW-0812">Transmembrane</keyword>
<dbReference type="Proteomes" id="UP000032336">
    <property type="component" value="Unassembled WGS sequence"/>
</dbReference>
<protein>
    <submittedName>
        <fullName evidence="2">Uncharacterized protein</fullName>
    </submittedName>
</protein>
<feature type="transmembrane region" description="Helical" evidence="1">
    <location>
        <begin position="6"/>
        <end position="23"/>
    </location>
</feature>
<evidence type="ECO:0000313" key="2">
    <source>
        <dbReference type="EMBL" id="KJE77966.1"/>
    </source>
</evidence>
<proteinExistence type="predicted"/>
<dbReference type="EMBL" id="JXUW01000002">
    <property type="protein sequence ID" value="KJE77966.1"/>
    <property type="molecule type" value="Genomic_DNA"/>
</dbReference>